<evidence type="ECO:0000313" key="3">
    <source>
        <dbReference type="Proteomes" id="UP001447188"/>
    </source>
</evidence>
<gene>
    <name evidence="2" type="ORF">Q9L58_008936</name>
</gene>
<feature type="compositionally biased region" description="Basic and acidic residues" evidence="1">
    <location>
        <begin position="169"/>
        <end position="189"/>
    </location>
</feature>
<proteinExistence type="predicted"/>
<keyword evidence="3" id="KW-1185">Reference proteome</keyword>
<feature type="compositionally biased region" description="Acidic residues" evidence="1">
    <location>
        <begin position="156"/>
        <end position="168"/>
    </location>
</feature>
<sequence>MPPIPSARLILTDLVLQLKASSENPLVPPNGSVPNALKARQEAVREIIIALEYLVPGGVTAALDVLDKGLVTRYSLRVEGKKEQSVDGEANNEEKAGERAEEHVGREGNTGGVPKEAVGHEIPGTPTGSGSEVDETIEAPATEREIPGTPNGSDSEISDVSDVSEEQEDPNHTNEGEEPRPTEEEPKMDEKYAYYVRSEQPPRSRWSKKPPRPTPTYSVRPTAWFCTCSAFLFAAFAAAPKLVATSRYPDATEKNRKSRKRWEVEEFSRVWDMMETHGWVWGGRMLGVHAPPVCKHLLACVLAENCGSLFMPFVNRVELDLEEMVGMSANIRRI</sequence>
<dbReference type="EMBL" id="JBBBZM010000182">
    <property type="protein sequence ID" value="KAL0632187.1"/>
    <property type="molecule type" value="Genomic_DNA"/>
</dbReference>
<evidence type="ECO:0000313" key="2">
    <source>
        <dbReference type="EMBL" id="KAL0632187.1"/>
    </source>
</evidence>
<name>A0ABR3G8Z8_9PEZI</name>
<comment type="caution">
    <text evidence="2">The sequence shown here is derived from an EMBL/GenBank/DDBJ whole genome shotgun (WGS) entry which is preliminary data.</text>
</comment>
<accession>A0ABR3G8Z8</accession>
<evidence type="ECO:0000256" key="1">
    <source>
        <dbReference type="SAM" id="MobiDB-lite"/>
    </source>
</evidence>
<protein>
    <submittedName>
        <fullName evidence="2">Uncharacterized protein</fullName>
    </submittedName>
</protein>
<organism evidence="2 3">
    <name type="scientific">Discina gigas</name>
    <dbReference type="NCBI Taxonomy" id="1032678"/>
    <lineage>
        <taxon>Eukaryota</taxon>
        <taxon>Fungi</taxon>
        <taxon>Dikarya</taxon>
        <taxon>Ascomycota</taxon>
        <taxon>Pezizomycotina</taxon>
        <taxon>Pezizomycetes</taxon>
        <taxon>Pezizales</taxon>
        <taxon>Discinaceae</taxon>
        <taxon>Discina</taxon>
    </lineage>
</organism>
<dbReference type="Proteomes" id="UP001447188">
    <property type="component" value="Unassembled WGS sequence"/>
</dbReference>
<feature type="region of interest" description="Disordered" evidence="1">
    <location>
        <begin position="80"/>
        <end position="189"/>
    </location>
</feature>
<feature type="compositionally biased region" description="Basic and acidic residues" evidence="1">
    <location>
        <begin position="92"/>
        <end position="106"/>
    </location>
</feature>
<reference evidence="2 3" key="1">
    <citation type="submission" date="2024-02" db="EMBL/GenBank/DDBJ databases">
        <title>Discinaceae phylogenomics.</title>
        <authorList>
            <person name="Dirks A.C."/>
            <person name="James T.Y."/>
        </authorList>
    </citation>
    <scope>NUCLEOTIDE SEQUENCE [LARGE SCALE GENOMIC DNA]</scope>
    <source>
        <strain evidence="2 3">ACD0624</strain>
    </source>
</reference>